<name>A0A085JAX9_9GAMM</name>
<dbReference type="Proteomes" id="UP000028602">
    <property type="component" value="Unassembled WGS sequence"/>
</dbReference>
<dbReference type="EMBL" id="JMPR01000046">
    <property type="protein sequence ID" value="KFD17625.1"/>
    <property type="molecule type" value="Genomic_DNA"/>
</dbReference>
<organism evidence="1 2">
    <name type="scientific">Tatumella ptyseos ATCC 33301</name>
    <dbReference type="NCBI Taxonomy" id="1005995"/>
    <lineage>
        <taxon>Bacteria</taxon>
        <taxon>Pseudomonadati</taxon>
        <taxon>Pseudomonadota</taxon>
        <taxon>Gammaproteobacteria</taxon>
        <taxon>Enterobacterales</taxon>
        <taxon>Erwiniaceae</taxon>
        <taxon>Tatumella</taxon>
    </lineage>
</organism>
<accession>A0A085JAX9</accession>
<dbReference type="InterPro" id="IPR021719">
    <property type="entry name" value="Prot_inh_I78"/>
</dbReference>
<dbReference type="Gene3D" id="3.30.10.10">
    <property type="entry name" value="Trypsin Inhibitor V, subunit A"/>
    <property type="match status" value="1"/>
</dbReference>
<reference evidence="1 2" key="1">
    <citation type="submission" date="2014-05" db="EMBL/GenBank/DDBJ databases">
        <title>ATOL: Assembling a taxonomically balanced genome-scale reconstruction of the evolutionary history of the Enterobacteriaceae.</title>
        <authorList>
            <person name="Plunkett G.III."/>
            <person name="Neeno-Eckwall E.C."/>
            <person name="Glasner J.D."/>
            <person name="Perna N.T."/>
        </authorList>
    </citation>
    <scope>NUCLEOTIDE SEQUENCE [LARGE SCALE GENOMIC DNA]</scope>
    <source>
        <strain evidence="1 2">ATCC 33301</strain>
    </source>
</reference>
<dbReference type="AlphaFoldDB" id="A0A085JAX9"/>
<comment type="caution">
    <text evidence="1">The sequence shown here is derived from an EMBL/GenBank/DDBJ whole genome shotgun (WGS) entry which is preliminary data.</text>
</comment>
<gene>
    <name evidence="1" type="ORF">GTPT_3032</name>
</gene>
<sequence>MLYKARGEVSQCGVSGVMMTFYGKLALLSGIVLLASCQSASHRQQAPAYVPDDDMCGASQFQNFIGKPLTSIENMRFGTESRAIAYNSVVTMDFNLRRLNFMADEQGKITRVYCG</sequence>
<evidence type="ECO:0000313" key="1">
    <source>
        <dbReference type="EMBL" id="KFD17625.1"/>
    </source>
</evidence>
<evidence type="ECO:0000313" key="2">
    <source>
        <dbReference type="Proteomes" id="UP000028602"/>
    </source>
</evidence>
<evidence type="ECO:0008006" key="3">
    <source>
        <dbReference type="Google" id="ProtNLM"/>
    </source>
</evidence>
<protein>
    <recommendedName>
        <fullName evidence="3">Peptidase inhibitor I78 family protein</fullName>
    </recommendedName>
</protein>
<dbReference type="eggNOG" id="ENOG50339MI">
    <property type="taxonomic scope" value="Bacteria"/>
</dbReference>
<keyword evidence="2" id="KW-1185">Reference proteome</keyword>
<proteinExistence type="predicted"/>
<dbReference type="Pfam" id="PF11720">
    <property type="entry name" value="Inhibitor_I78"/>
    <property type="match status" value="1"/>
</dbReference>